<reference evidence="1" key="2">
    <citation type="submission" date="2025-08" db="UniProtKB">
        <authorList>
            <consortium name="EnsemblFungi"/>
        </authorList>
    </citation>
    <scope>IDENTIFICATION</scope>
    <source>
        <strain evidence="1">4287 / CBS 123668 / FGSC 9935 / NRRL 34936</strain>
    </source>
</reference>
<proteinExistence type="predicted"/>
<sequence length="167" mass="18778">MESDGSLCREVSNRHDGSLSLEVRDRRIDDQSFKVSGSVQFMPLKPGVTGIFENATTVNGGCSTYGEFLEDGIKVASRFIVPRGTSGVLCSGPGKYDFQVWTLQFEPVGIIKVTTSESREQAELAYHAVLKIRNTEQRKKLIQALQSQTVFDYKWFSSQYRRGRVLE</sequence>
<organism evidence="1 2">
    <name type="scientific">Fusarium oxysporum (strain Fo5176)</name>
    <name type="common">Fusarium vascular wilt</name>
    <dbReference type="NCBI Taxonomy" id="660025"/>
    <lineage>
        <taxon>Eukaryota</taxon>
        <taxon>Fungi</taxon>
        <taxon>Dikarya</taxon>
        <taxon>Ascomycota</taxon>
        <taxon>Pezizomycotina</taxon>
        <taxon>Sordariomycetes</taxon>
        <taxon>Hypocreomycetidae</taxon>
        <taxon>Hypocreales</taxon>
        <taxon>Nectriaceae</taxon>
        <taxon>Fusarium</taxon>
        <taxon>Fusarium oxysporum species complex</taxon>
    </lineage>
</organism>
<reference evidence="2" key="1">
    <citation type="journal article" date="2012" name="Mol. Plant Microbe Interact.">
        <title>A highly conserved effector in Fusarium oxysporum is required for full virulence on Arabidopsis.</title>
        <authorList>
            <person name="Thatcher L.F."/>
            <person name="Gardiner D.M."/>
            <person name="Kazan K."/>
            <person name="Manners J."/>
        </authorList>
    </citation>
    <scope>NUCLEOTIDE SEQUENCE [LARGE SCALE GENOMIC DNA]</scope>
    <source>
        <strain evidence="2">Fo5176</strain>
    </source>
</reference>
<protein>
    <submittedName>
        <fullName evidence="1">Uncharacterized protein</fullName>
    </submittedName>
</protein>
<dbReference type="EnsemblFungi" id="FOXG_14202T0">
    <property type="protein sequence ID" value="FOXG_14202P0"/>
    <property type="gene ID" value="FOXG_14202"/>
</dbReference>
<dbReference type="Proteomes" id="UP000002489">
    <property type="component" value="Unassembled WGS sequence"/>
</dbReference>
<evidence type="ECO:0000313" key="1">
    <source>
        <dbReference type="EnsemblFungi" id="FOXG_14202P0"/>
    </source>
</evidence>
<accession>A0A0D2YD20</accession>
<evidence type="ECO:0000313" key="2">
    <source>
        <dbReference type="Proteomes" id="UP000002489"/>
    </source>
</evidence>
<dbReference type="AlphaFoldDB" id="A0A0D2YD20"/>
<name>A0A0D2YD20_FUSOF</name>